<dbReference type="AlphaFoldDB" id="A0A2G3NPG9"/>
<comment type="caution">
    <text evidence="2">The sequence shown here is derived from an EMBL/GenBank/DDBJ whole genome shotgun (WGS) entry which is preliminary data.</text>
</comment>
<dbReference type="Pfam" id="PF09643">
    <property type="entry name" value="YopX"/>
    <property type="match status" value="1"/>
</dbReference>
<feature type="domain" description="YopX protein" evidence="1">
    <location>
        <begin position="4"/>
        <end position="134"/>
    </location>
</feature>
<name>A0A2G3NPG9_STRMC</name>
<dbReference type="InterPro" id="IPR010024">
    <property type="entry name" value="CHP16711"/>
</dbReference>
<reference evidence="2 3" key="1">
    <citation type="submission" date="2017-10" db="EMBL/GenBank/DDBJ databases">
        <title>Whole-genome sequence of three Streptococcus macedonicus strains isolated from Italian cheeses of the Veneto region.</title>
        <authorList>
            <person name="Treu L."/>
            <person name="De Diego-Diaz B."/>
            <person name="Papadimitriou K."/>
            <person name="Tsakalidou E."/>
            <person name="Corich V."/>
            <person name="Giacomini A."/>
        </authorList>
    </citation>
    <scope>NUCLEOTIDE SEQUENCE [LARGE SCALE GENOMIC DNA]</scope>
    <source>
        <strain evidence="2 3">27MV</strain>
    </source>
</reference>
<dbReference type="EMBL" id="PEBM01000069">
    <property type="protein sequence ID" value="PHV55444.1"/>
    <property type="molecule type" value="Genomic_DNA"/>
</dbReference>
<dbReference type="SUPFAM" id="SSF159006">
    <property type="entry name" value="YopX-like"/>
    <property type="match status" value="1"/>
</dbReference>
<dbReference type="Gene3D" id="2.30.30.290">
    <property type="entry name" value="YopX-like domains"/>
    <property type="match status" value="1"/>
</dbReference>
<dbReference type="InterPro" id="IPR019096">
    <property type="entry name" value="YopX_protein"/>
</dbReference>
<sequence>MKPKFRAWHKELKKMFDVKSLVFTIGTATIASRDDIVPSRNVGFDELIIMQSTGLIDKNGKEVFEGDVLKTYDGELTKVVWNKELACWEAEFLVEWEAEFLGEIVDLSEVADVKCNRSYCEIVGNIWENKEFLEEE</sequence>
<evidence type="ECO:0000313" key="3">
    <source>
        <dbReference type="Proteomes" id="UP000222913"/>
    </source>
</evidence>
<evidence type="ECO:0000313" key="2">
    <source>
        <dbReference type="EMBL" id="PHV55444.1"/>
    </source>
</evidence>
<accession>A0A2G3NPG9</accession>
<dbReference type="InterPro" id="IPR023385">
    <property type="entry name" value="YopX-like_C"/>
</dbReference>
<dbReference type="Proteomes" id="UP000222913">
    <property type="component" value="Unassembled WGS sequence"/>
</dbReference>
<protein>
    <recommendedName>
        <fullName evidence="1">YopX protein domain-containing protein</fullName>
    </recommendedName>
</protein>
<evidence type="ECO:0000259" key="1">
    <source>
        <dbReference type="Pfam" id="PF09643"/>
    </source>
</evidence>
<organism evidence="2 3">
    <name type="scientific">Streptococcus macedonicus</name>
    <name type="common">Streptococcus gallolyticus macedonicus</name>
    <dbReference type="NCBI Taxonomy" id="59310"/>
    <lineage>
        <taxon>Bacteria</taxon>
        <taxon>Bacillati</taxon>
        <taxon>Bacillota</taxon>
        <taxon>Bacilli</taxon>
        <taxon>Lactobacillales</taxon>
        <taxon>Streptococcaceae</taxon>
        <taxon>Streptococcus</taxon>
    </lineage>
</organism>
<gene>
    <name evidence="2" type="ORF">CS010_10775</name>
</gene>
<proteinExistence type="predicted"/>
<dbReference type="NCBIfam" id="TIGR01671">
    <property type="entry name" value="phage_TIGR01671"/>
    <property type="match status" value="1"/>
</dbReference>
<dbReference type="RefSeq" id="WP_099390876.1">
    <property type="nucleotide sequence ID" value="NZ_PEBM01000069.1"/>
</dbReference>